<dbReference type="FunFam" id="1.10.418.50:FF:000001">
    <property type="entry name" value="TRAF3-interacting protein 1 isoform X1"/>
    <property type="match status" value="1"/>
</dbReference>
<dbReference type="GO" id="GO:0030992">
    <property type="term" value="C:intraciliary transport particle B"/>
    <property type="evidence" value="ECO:0007669"/>
    <property type="project" value="TreeGrafter"/>
</dbReference>
<keyword evidence="4" id="KW-0970">Cilium biogenesis/degradation</keyword>
<keyword evidence="7" id="KW-0966">Cell projection</keyword>
<evidence type="ECO:0000256" key="9">
    <source>
        <dbReference type="ARBA" id="ARBA00070492"/>
    </source>
</evidence>
<gene>
    <name evidence="12" type="primary">TRAF3IP1_1</name>
    <name evidence="12" type="ORF">HK097_000498</name>
</gene>
<evidence type="ECO:0000256" key="5">
    <source>
        <dbReference type="ARBA" id="ARBA00023054"/>
    </source>
</evidence>
<dbReference type="InterPro" id="IPR018799">
    <property type="entry name" value="TRAF3IP1"/>
</dbReference>
<feature type="non-terminal residue" evidence="12">
    <location>
        <position position="183"/>
    </location>
</feature>
<comment type="similarity">
    <text evidence="8">Belongs to the TRAF3IP1 family.</text>
</comment>
<dbReference type="InterPro" id="IPR040468">
    <property type="entry name" value="TRAF3IP1_N"/>
</dbReference>
<feature type="compositionally biased region" description="Low complexity" evidence="10">
    <location>
        <begin position="149"/>
        <end position="170"/>
    </location>
</feature>
<keyword evidence="6" id="KW-0206">Cytoskeleton</keyword>
<dbReference type="Proteomes" id="UP001212841">
    <property type="component" value="Unassembled WGS sequence"/>
</dbReference>
<evidence type="ECO:0000259" key="11">
    <source>
        <dbReference type="Pfam" id="PF10243"/>
    </source>
</evidence>
<feature type="domain" description="TRAF3-interacting protein 1 N-terminal" evidence="11">
    <location>
        <begin position="17"/>
        <end position="127"/>
    </location>
</feature>
<protein>
    <recommendedName>
        <fullName evidence="9">TRAF3-interacting protein 1</fullName>
    </recommendedName>
</protein>
<keyword evidence="13" id="KW-1185">Reference proteome</keyword>
<dbReference type="PANTHER" id="PTHR31363">
    <property type="entry name" value="TRAF3-INTERACTING PROTEIN 1"/>
    <property type="match status" value="1"/>
</dbReference>
<dbReference type="GO" id="GO:0042073">
    <property type="term" value="P:intraciliary transport"/>
    <property type="evidence" value="ECO:0007669"/>
    <property type="project" value="TreeGrafter"/>
</dbReference>
<sequence length="183" mass="19626">MSTQNLPAATALDDSTKKSIDLLSRIIKNNKPPLTAKLLAKPPFRYLHDVISEVIRVSGYASGLYSEVEMNSENVKDKDAKLAYLTKLMDVVGMSTGVFVRMQPAKVIAGLEPEETNAFLQLFAKAVLKKVDTTEVVKRVLAGEHQQPKKAAPAAGEKATAPAKEAAAKASVKEAPKAAQKPA</sequence>
<dbReference type="Gene3D" id="1.10.418.50">
    <property type="entry name" value="Microtubule-binding protein MIP-T3"/>
    <property type="match status" value="1"/>
</dbReference>
<evidence type="ECO:0000256" key="2">
    <source>
        <dbReference type="ARBA" id="ARBA00004430"/>
    </source>
</evidence>
<evidence type="ECO:0000256" key="3">
    <source>
        <dbReference type="ARBA" id="ARBA00022490"/>
    </source>
</evidence>
<dbReference type="GO" id="GO:0048731">
    <property type="term" value="P:system development"/>
    <property type="evidence" value="ECO:0007669"/>
    <property type="project" value="UniProtKB-ARBA"/>
</dbReference>
<dbReference type="GO" id="GO:0005930">
    <property type="term" value="C:axoneme"/>
    <property type="evidence" value="ECO:0007669"/>
    <property type="project" value="UniProtKB-SubCell"/>
</dbReference>
<feature type="region of interest" description="Disordered" evidence="10">
    <location>
        <begin position="143"/>
        <end position="183"/>
    </location>
</feature>
<dbReference type="AlphaFoldDB" id="A0AAD5S6M9"/>
<evidence type="ECO:0000256" key="10">
    <source>
        <dbReference type="SAM" id="MobiDB-lite"/>
    </source>
</evidence>
<organism evidence="12 13">
    <name type="scientific">Rhizophlyctis rosea</name>
    <dbReference type="NCBI Taxonomy" id="64517"/>
    <lineage>
        <taxon>Eukaryota</taxon>
        <taxon>Fungi</taxon>
        <taxon>Fungi incertae sedis</taxon>
        <taxon>Chytridiomycota</taxon>
        <taxon>Chytridiomycota incertae sedis</taxon>
        <taxon>Chytridiomycetes</taxon>
        <taxon>Rhizophlyctidales</taxon>
        <taxon>Rhizophlyctidaceae</taxon>
        <taxon>Rhizophlyctis</taxon>
    </lineage>
</organism>
<dbReference type="GO" id="GO:0008017">
    <property type="term" value="F:microtubule binding"/>
    <property type="evidence" value="ECO:0007669"/>
    <property type="project" value="InterPro"/>
</dbReference>
<proteinExistence type="inferred from homology"/>
<accession>A0AAD5S6M9</accession>
<dbReference type="PANTHER" id="PTHR31363:SF0">
    <property type="entry name" value="TRAF3-INTERACTING PROTEIN 1"/>
    <property type="match status" value="1"/>
</dbReference>
<dbReference type="GO" id="GO:0048513">
    <property type="term" value="P:animal organ development"/>
    <property type="evidence" value="ECO:0007669"/>
    <property type="project" value="UniProtKB-ARBA"/>
</dbReference>
<evidence type="ECO:0000256" key="1">
    <source>
        <dbReference type="ARBA" id="ARBA00004120"/>
    </source>
</evidence>
<dbReference type="GO" id="GO:0060271">
    <property type="term" value="P:cilium assembly"/>
    <property type="evidence" value="ECO:0007669"/>
    <property type="project" value="TreeGrafter"/>
</dbReference>
<evidence type="ECO:0000256" key="7">
    <source>
        <dbReference type="ARBA" id="ARBA00023273"/>
    </source>
</evidence>
<evidence type="ECO:0000313" key="12">
    <source>
        <dbReference type="EMBL" id="KAJ3046803.1"/>
    </source>
</evidence>
<comment type="caution">
    <text evidence="12">The sequence shown here is derived from an EMBL/GenBank/DDBJ whole genome shotgun (WGS) entry which is preliminary data.</text>
</comment>
<dbReference type="GO" id="GO:0070507">
    <property type="term" value="P:regulation of microtubule cytoskeleton organization"/>
    <property type="evidence" value="ECO:0007669"/>
    <property type="project" value="TreeGrafter"/>
</dbReference>
<evidence type="ECO:0000256" key="8">
    <source>
        <dbReference type="ARBA" id="ARBA00043971"/>
    </source>
</evidence>
<reference evidence="12" key="1">
    <citation type="submission" date="2020-05" db="EMBL/GenBank/DDBJ databases">
        <title>Phylogenomic resolution of chytrid fungi.</title>
        <authorList>
            <person name="Stajich J.E."/>
            <person name="Amses K."/>
            <person name="Simmons R."/>
            <person name="Seto K."/>
            <person name="Myers J."/>
            <person name="Bonds A."/>
            <person name="Quandt C.A."/>
            <person name="Barry K."/>
            <person name="Liu P."/>
            <person name="Grigoriev I."/>
            <person name="Longcore J.E."/>
            <person name="James T.Y."/>
        </authorList>
    </citation>
    <scope>NUCLEOTIDE SEQUENCE</scope>
    <source>
        <strain evidence="12">JEL0318</strain>
    </source>
</reference>
<comment type="subcellular location">
    <subcellularLocation>
        <location evidence="2">Cytoplasm</location>
        <location evidence="2">Cytoskeleton</location>
        <location evidence="2">Cilium axoneme</location>
    </subcellularLocation>
    <subcellularLocation>
        <location evidence="1">Cytoplasm</location>
        <location evidence="1">Cytoskeleton</location>
        <location evidence="1">Cilium basal body</location>
    </subcellularLocation>
</comment>
<name>A0AAD5S6M9_9FUNG</name>
<dbReference type="GO" id="GO:0036064">
    <property type="term" value="C:ciliary basal body"/>
    <property type="evidence" value="ECO:0007669"/>
    <property type="project" value="TreeGrafter"/>
</dbReference>
<evidence type="ECO:0000313" key="13">
    <source>
        <dbReference type="Proteomes" id="UP001212841"/>
    </source>
</evidence>
<keyword evidence="5" id="KW-0175">Coiled coil</keyword>
<dbReference type="InterPro" id="IPR042576">
    <property type="entry name" value="TRAF3IP1_N_sf"/>
</dbReference>
<dbReference type="Pfam" id="PF10243">
    <property type="entry name" value="MIP-T3"/>
    <property type="match status" value="1"/>
</dbReference>
<dbReference type="EMBL" id="JADGJD010001089">
    <property type="protein sequence ID" value="KAJ3046803.1"/>
    <property type="molecule type" value="Genomic_DNA"/>
</dbReference>
<evidence type="ECO:0000256" key="6">
    <source>
        <dbReference type="ARBA" id="ARBA00023212"/>
    </source>
</evidence>
<keyword evidence="3" id="KW-0963">Cytoplasm</keyword>
<evidence type="ECO:0000256" key="4">
    <source>
        <dbReference type="ARBA" id="ARBA00022794"/>
    </source>
</evidence>